<feature type="domain" description="Glycosyl transferase family 1" evidence="3">
    <location>
        <begin position="192"/>
        <end position="336"/>
    </location>
</feature>
<name>A0AAU7W4C7_9MICO</name>
<protein>
    <submittedName>
        <fullName evidence="5">Glycosyltransferase family 1 protein</fullName>
    </submittedName>
</protein>
<evidence type="ECO:0000313" key="5">
    <source>
        <dbReference type="EMBL" id="XBX81286.1"/>
    </source>
</evidence>
<evidence type="ECO:0000256" key="1">
    <source>
        <dbReference type="ARBA" id="ARBA00022676"/>
    </source>
</evidence>
<dbReference type="Gene3D" id="3.40.50.2000">
    <property type="entry name" value="Glycogen Phosphorylase B"/>
    <property type="match status" value="2"/>
</dbReference>
<dbReference type="Pfam" id="PF00534">
    <property type="entry name" value="Glycos_transf_1"/>
    <property type="match status" value="1"/>
</dbReference>
<proteinExistence type="predicted"/>
<dbReference type="GO" id="GO:0009103">
    <property type="term" value="P:lipopolysaccharide biosynthetic process"/>
    <property type="evidence" value="ECO:0007669"/>
    <property type="project" value="TreeGrafter"/>
</dbReference>
<reference evidence="5" key="1">
    <citation type="submission" date="2024-05" db="EMBL/GenBank/DDBJ databases">
        <authorList>
            <person name="Yu L."/>
        </authorList>
    </citation>
    <scope>NUCLEOTIDE SEQUENCE</scope>
    <source>
        <strain evidence="5">G08B096</strain>
    </source>
</reference>
<feature type="domain" description="Glycosyltransferase subfamily 4-like N-terminal" evidence="4">
    <location>
        <begin position="27"/>
        <end position="188"/>
    </location>
</feature>
<dbReference type="InterPro" id="IPR001296">
    <property type="entry name" value="Glyco_trans_1"/>
</dbReference>
<evidence type="ECO:0000259" key="3">
    <source>
        <dbReference type="Pfam" id="PF00534"/>
    </source>
</evidence>
<dbReference type="GO" id="GO:0016757">
    <property type="term" value="F:glycosyltransferase activity"/>
    <property type="evidence" value="ECO:0007669"/>
    <property type="project" value="UniProtKB-KW"/>
</dbReference>
<dbReference type="Pfam" id="PF13439">
    <property type="entry name" value="Glyco_transf_4"/>
    <property type="match status" value="1"/>
</dbReference>
<evidence type="ECO:0000259" key="4">
    <source>
        <dbReference type="Pfam" id="PF13439"/>
    </source>
</evidence>
<evidence type="ECO:0000256" key="2">
    <source>
        <dbReference type="ARBA" id="ARBA00022679"/>
    </source>
</evidence>
<dbReference type="PANTHER" id="PTHR46401:SF2">
    <property type="entry name" value="GLYCOSYLTRANSFERASE WBBK-RELATED"/>
    <property type="match status" value="1"/>
</dbReference>
<dbReference type="PANTHER" id="PTHR46401">
    <property type="entry name" value="GLYCOSYLTRANSFERASE WBBK-RELATED"/>
    <property type="match status" value="1"/>
</dbReference>
<dbReference type="RefSeq" id="WP_350347308.1">
    <property type="nucleotide sequence ID" value="NZ_CP158374.1"/>
</dbReference>
<keyword evidence="1" id="KW-0328">Glycosyltransferase</keyword>
<dbReference type="InterPro" id="IPR028098">
    <property type="entry name" value="Glyco_trans_4-like_N"/>
</dbReference>
<accession>A0AAU7W4C7</accession>
<keyword evidence="2" id="KW-0808">Transferase</keyword>
<dbReference type="CDD" id="cd03809">
    <property type="entry name" value="GT4_MtfB-like"/>
    <property type="match status" value="1"/>
</dbReference>
<sequence>MRPLHGSDARVPVDVGVSLMTMVAGGMGGSETYARALVAGLARRDDVALRAATPENVAVEGAVSVRGIVARPSTIGRLRAIASSVLLGRRVRAALADAAVIHYPFTVAAPRARRNQATVITVHDVQHKELPRLFSPLERLFRVFAYDRPARRADLVITISEFAKAGIVRHLGVDTARVQVVPLGVDTSSYQPNLGERAAFVLYPARGWPHKNHVRLVEAIELLRRDRPGLRLVLTGGDLERLGDFPDWVDVRGLVSGEELRRLYQDASVLAFPSLYEGFGLPPLEAMASGCPVAASNAGSIPEVCGTAAVYFDPHDPVDIARGIGDAIDQTKELQRAGLAHVASLTWDRCVDGHVEAYRKVVSGRALGS</sequence>
<gene>
    <name evidence="5" type="ORF">ABIQ69_11765</name>
</gene>
<dbReference type="SUPFAM" id="SSF53756">
    <property type="entry name" value="UDP-Glycosyltransferase/glycogen phosphorylase"/>
    <property type="match status" value="1"/>
</dbReference>
<organism evidence="5">
    <name type="scientific">Agromyces sp. G08B096</name>
    <dbReference type="NCBI Taxonomy" id="3156399"/>
    <lineage>
        <taxon>Bacteria</taxon>
        <taxon>Bacillati</taxon>
        <taxon>Actinomycetota</taxon>
        <taxon>Actinomycetes</taxon>
        <taxon>Micrococcales</taxon>
        <taxon>Microbacteriaceae</taxon>
        <taxon>Agromyces</taxon>
    </lineage>
</organism>
<dbReference type="EMBL" id="CP158374">
    <property type="protein sequence ID" value="XBX81286.1"/>
    <property type="molecule type" value="Genomic_DNA"/>
</dbReference>
<dbReference type="AlphaFoldDB" id="A0AAU7W4C7"/>